<protein>
    <submittedName>
        <fullName evidence="1">Putative ovule protein</fullName>
    </submittedName>
</protein>
<reference evidence="1" key="1">
    <citation type="submission" date="2015-12" db="EMBL/GenBank/DDBJ databases">
        <title>Gene expression during late stages of embryo sac development: a critical building block for successful pollen-pistil interactions.</title>
        <authorList>
            <person name="Liu Y."/>
            <person name="Joly V."/>
            <person name="Sabar M."/>
            <person name="Matton D.P."/>
        </authorList>
    </citation>
    <scope>NUCLEOTIDE SEQUENCE</scope>
</reference>
<dbReference type="InterPro" id="IPR040256">
    <property type="entry name" value="At4g02000-like"/>
</dbReference>
<evidence type="ECO:0000313" key="1">
    <source>
        <dbReference type="EMBL" id="JAP13524.1"/>
    </source>
</evidence>
<dbReference type="AlphaFoldDB" id="A0A0V0GZK1"/>
<sequence length="95" mass="10960">MQRTLQQGPWFINGYYLSVKRWHPNFVASQARENISAIWIRLPELLTDHSNLARVGKRLGKLVKTDVCTSSTLRGRYARIYVEVPMGVPVKNLFT</sequence>
<name>A0A0V0GZK1_SOLCH</name>
<proteinExistence type="predicted"/>
<dbReference type="PANTHER" id="PTHR31286">
    <property type="entry name" value="GLYCINE-RICH CELL WALL STRUCTURAL PROTEIN 1.8-LIKE"/>
    <property type="match status" value="1"/>
</dbReference>
<organism evidence="1">
    <name type="scientific">Solanum chacoense</name>
    <name type="common">Chaco potato</name>
    <dbReference type="NCBI Taxonomy" id="4108"/>
    <lineage>
        <taxon>Eukaryota</taxon>
        <taxon>Viridiplantae</taxon>
        <taxon>Streptophyta</taxon>
        <taxon>Embryophyta</taxon>
        <taxon>Tracheophyta</taxon>
        <taxon>Spermatophyta</taxon>
        <taxon>Magnoliopsida</taxon>
        <taxon>eudicotyledons</taxon>
        <taxon>Gunneridae</taxon>
        <taxon>Pentapetalae</taxon>
        <taxon>asterids</taxon>
        <taxon>lamiids</taxon>
        <taxon>Solanales</taxon>
        <taxon>Solanaceae</taxon>
        <taxon>Solanoideae</taxon>
        <taxon>Solaneae</taxon>
        <taxon>Solanum</taxon>
    </lineage>
</organism>
<dbReference type="EMBL" id="GEDG01027911">
    <property type="protein sequence ID" value="JAP13524.1"/>
    <property type="molecule type" value="Transcribed_RNA"/>
</dbReference>
<dbReference type="PANTHER" id="PTHR31286:SF99">
    <property type="entry name" value="DUF4283 DOMAIN-CONTAINING PROTEIN"/>
    <property type="match status" value="1"/>
</dbReference>
<accession>A0A0V0GZK1</accession>